<dbReference type="GO" id="GO:0016592">
    <property type="term" value="C:mediator complex"/>
    <property type="evidence" value="ECO:0007669"/>
    <property type="project" value="InterPro"/>
</dbReference>
<name>A0A914C7I7_9BILA</name>
<proteinExistence type="inferred from homology"/>
<comment type="function">
    <text evidence="6">Component of the Mediator complex, a coactivator involved in the regulated transcription of nearly all RNA polymerase II-dependent genes. Mediator functions as a bridge to convey information from gene-specific regulatory proteins to the basal RNA polymerase II transcription machinery. Mediator is recruited to promoters by direct interactions with regulatory proteins and serves as a scaffold for the assembly of a functional pre-initiation complex with RNA polymerase II and the general transcription factors.</text>
</comment>
<dbReference type="AlphaFoldDB" id="A0A914C7I7"/>
<evidence type="ECO:0000313" key="8">
    <source>
        <dbReference type="WBParaSite" id="ACRNAN_Path_477.g1797.t1"/>
    </source>
</evidence>
<comment type="similarity">
    <text evidence="2 6">Belongs to the Mediator complex subunit 11 family.</text>
</comment>
<keyword evidence="4 6" id="KW-0539">Nucleus</keyword>
<evidence type="ECO:0000256" key="2">
    <source>
        <dbReference type="ARBA" id="ARBA00008186"/>
    </source>
</evidence>
<evidence type="ECO:0000256" key="1">
    <source>
        <dbReference type="ARBA" id="ARBA00004123"/>
    </source>
</evidence>
<reference evidence="8" key="1">
    <citation type="submission" date="2022-11" db="UniProtKB">
        <authorList>
            <consortium name="WormBaseParasite"/>
        </authorList>
    </citation>
    <scope>IDENTIFICATION</scope>
</reference>
<dbReference type="Proteomes" id="UP000887540">
    <property type="component" value="Unplaced"/>
</dbReference>
<comment type="subcellular location">
    <subcellularLocation>
        <location evidence="1 6">Nucleus</location>
    </subcellularLocation>
</comment>
<keyword evidence="6" id="KW-0805">Transcription regulation</keyword>
<dbReference type="PANTHER" id="PTHR22890">
    <property type="entry name" value="MEDIATOR OF RNA POLYMERASE II TRANSCRIPTION SUBUNIT 11"/>
    <property type="match status" value="1"/>
</dbReference>
<gene>
    <name evidence="6" type="primary">MED11</name>
</gene>
<comment type="subunit">
    <text evidence="6">Component of the Mediator complex.</text>
</comment>
<keyword evidence="6" id="KW-0804">Transcription</keyword>
<dbReference type="WBParaSite" id="ACRNAN_Path_477.g1797.t1">
    <property type="protein sequence ID" value="ACRNAN_Path_477.g1797.t1"/>
    <property type="gene ID" value="ACRNAN_Path_477.g1797"/>
</dbReference>
<evidence type="ECO:0000256" key="6">
    <source>
        <dbReference type="RuleBase" id="RU364147"/>
    </source>
</evidence>
<keyword evidence="6" id="KW-0010">Activator</keyword>
<evidence type="ECO:0000256" key="3">
    <source>
        <dbReference type="ARBA" id="ARBA00019621"/>
    </source>
</evidence>
<evidence type="ECO:0000256" key="5">
    <source>
        <dbReference type="ARBA" id="ARBA00032011"/>
    </source>
</evidence>
<accession>A0A914C7I7</accession>
<protein>
    <recommendedName>
        <fullName evidence="3 6">Mediator of RNA polymerase II transcription subunit 11</fullName>
    </recommendedName>
    <alternativeName>
        <fullName evidence="5 6">Mediator complex subunit 11</fullName>
    </alternativeName>
</protein>
<evidence type="ECO:0000313" key="7">
    <source>
        <dbReference type="Proteomes" id="UP000887540"/>
    </source>
</evidence>
<dbReference type="GO" id="GO:0006357">
    <property type="term" value="P:regulation of transcription by RNA polymerase II"/>
    <property type="evidence" value="ECO:0007669"/>
    <property type="project" value="InterPro"/>
</dbReference>
<dbReference type="InterPro" id="IPR019404">
    <property type="entry name" value="Mediator_Med11"/>
</dbReference>
<organism evidence="7 8">
    <name type="scientific">Acrobeloides nanus</name>
    <dbReference type="NCBI Taxonomy" id="290746"/>
    <lineage>
        <taxon>Eukaryota</taxon>
        <taxon>Metazoa</taxon>
        <taxon>Ecdysozoa</taxon>
        <taxon>Nematoda</taxon>
        <taxon>Chromadorea</taxon>
        <taxon>Rhabditida</taxon>
        <taxon>Tylenchina</taxon>
        <taxon>Cephalobomorpha</taxon>
        <taxon>Cephaloboidea</taxon>
        <taxon>Cephalobidae</taxon>
        <taxon>Acrobeloides</taxon>
    </lineage>
</organism>
<sequence length="136" mass="15354">MYSSRSPSPTTSTQDLGPDLVKRINDINEIDGKITDFIKGVMVCINELGKEKQLSKSKMEEMGVKFKNDLNKIESELTKQLDYLGHVCVGSEHQGSLFTSQQHIQLAEHAVDSLHSQLAEISNETFPKETFQDDRR</sequence>
<dbReference type="Gene3D" id="1.10.287.3490">
    <property type="match status" value="1"/>
</dbReference>
<dbReference type="Pfam" id="PF10280">
    <property type="entry name" value="Med11"/>
    <property type="match status" value="1"/>
</dbReference>
<keyword evidence="7" id="KW-1185">Reference proteome</keyword>
<dbReference type="GO" id="GO:0003712">
    <property type="term" value="F:transcription coregulator activity"/>
    <property type="evidence" value="ECO:0007669"/>
    <property type="project" value="InterPro"/>
</dbReference>
<evidence type="ECO:0000256" key="4">
    <source>
        <dbReference type="ARBA" id="ARBA00023242"/>
    </source>
</evidence>